<name>A0AAD5WGD2_PARTN</name>
<sequence>IFNIVSVSNMRKPIAVSAADTKRHRHREDLKRLSNSTLRSENIRFHDQQDNFNSTYTWSSRYGR</sequence>
<protein>
    <submittedName>
        <fullName evidence="1">Uncharacterized protein</fullName>
    </submittedName>
</protein>
<evidence type="ECO:0000313" key="2">
    <source>
        <dbReference type="Proteomes" id="UP001196413"/>
    </source>
</evidence>
<proteinExistence type="predicted"/>
<organism evidence="1 2">
    <name type="scientific">Parelaphostrongylus tenuis</name>
    <name type="common">Meningeal worm</name>
    <dbReference type="NCBI Taxonomy" id="148309"/>
    <lineage>
        <taxon>Eukaryota</taxon>
        <taxon>Metazoa</taxon>
        <taxon>Ecdysozoa</taxon>
        <taxon>Nematoda</taxon>
        <taxon>Chromadorea</taxon>
        <taxon>Rhabditida</taxon>
        <taxon>Rhabditina</taxon>
        <taxon>Rhabditomorpha</taxon>
        <taxon>Strongyloidea</taxon>
        <taxon>Metastrongylidae</taxon>
        <taxon>Parelaphostrongylus</taxon>
    </lineage>
</organism>
<dbReference type="AlphaFoldDB" id="A0AAD5WGD2"/>
<feature type="non-terminal residue" evidence="1">
    <location>
        <position position="1"/>
    </location>
</feature>
<reference evidence="1" key="1">
    <citation type="submission" date="2021-06" db="EMBL/GenBank/DDBJ databases">
        <title>Parelaphostrongylus tenuis whole genome reference sequence.</title>
        <authorList>
            <person name="Garwood T.J."/>
            <person name="Larsen P.A."/>
            <person name="Fountain-Jones N.M."/>
            <person name="Garbe J.R."/>
            <person name="Macchietto M.G."/>
            <person name="Kania S.A."/>
            <person name="Gerhold R.W."/>
            <person name="Richards J.E."/>
            <person name="Wolf T.M."/>
        </authorList>
    </citation>
    <scope>NUCLEOTIDE SEQUENCE</scope>
    <source>
        <strain evidence="1">MNPRO001-30</strain>
        <tissue evidence="1">Meninges</tissue>
    </source>
</reference>
<dbReference type="EMBL" id="JAHQIW010006414">
    <property type="protein sequence ID" value="KAJ1369127.1"/>
    <property type="molecule type" value="Genomic_DNA"/>
</dbReference>
<gene>
    <name evidence="1" type="ORF">KIN20_030526</name>
</gene>
<comment type="caution">
    <text evidence="1">The sequence shown here is derived from an EMBL/GenBank/DDBJ whole genome shotgun (WGS) entry which is preliminary data.</text>
</comment>
<keyword evidence="2" id="KW-1185">Reference proteome</keyword>
<evidence type="ECO:0000313" key="1">
    <source>
        <dbReference type="EMBL" id="KAJ1369127.1"/>
    </source>
</evidence>
<accession>A0AAD5WGD2</accession>
<dbReference type="Proteomes" id="UP001196413">
    <property type="component" value="Unassembled WGS sequence"/>
</dbReference>